<dbReference type="AlphaFoldDB" id="W5NLX6"/>
<sequence>TVNLRKDVKPFVDYIIEPLFAWELRTLTVTMFNPYVPEEDVVFFLKRFVDIQGFGAKVIDRKKVWTGKNRYRVRLRFDANSPDGLLHPPATFSIGSNNGYLYYYGQPSVCRRCRKPDHHAADCREKVCRKCGGMGHWMAYCTEEVRCNLCGGEGHTFKDCDKRKRNYAEVVR</sequence>
<dbReference type="InParanoid" id="W5NLX6"/>
<dbReference type="OMA" id="AYCTEEV"/>
<keyword evidence="3" id="KW-1185">Reference proteome</keyword>
<feature type="domain" description="CCHC-type" evidence="1">
    <location>
        <begin position="127"/>
        <end position="143"/>
    </location>
</feature>
<dbReference type="eggNOG" id="KOG4400">
    <property type="taxonomic scope" value="Eukaryota"/>
</dbReference>
<dbReference type="SMART" id="SM00343">
    <property type="entry name" value="ZnF_C2HC"/>
    <property type="match status" value="3"/>
</dbReference>
<feature type="domain" description="CCHC-type" evidence="1">
    <location>
        <begin position="109"/>
        <end position="125"/>
    </location>
</feature>
<evidence type="ECO:0000313" key="3">
    <source>
        <dbReference type="Proteomes" id="UP000018468"/>
    </source>
</evidence>
<proteinExistence type="predicted"/>
<dbReference type="InterPro" id="IPR001878">
    <property type="entry name" value="Znf_CCHC"/>
</dbReference>
<reference evidence="3" key="1">
    <citation type="submission" date="2011-12" db="EMBL/GenBank/DDBJ databases">
        <title>The Draft Genome of Lepisosteus oculatus.</title>
        <authorList>
            <consortium name="The Broad Institute Genome Assembly &amp; Analysis Group"/>
            <consortium name="Computational R&amp;D Group"/>
            <consortium name="and Sequencing Platform"/>
            <person name="Di Palma F."/>
            <person name="Alfoldi J."/>
            <person name="Johnson J."/>
            <person name="Berlin A."/>
            <person name="Gnerre S."/>
            <person name="Jaffe D."/>
            <person name="MacCallum I."/>
            <person name="Young S."/>
            <person name="Walker B.J."/>
            <person name="Lander E.S."/>
            <person name="Lindblad-Toh K."/>
        </authorList>
    </citation>
    <scope>NUCLEOTIDE SEQUENCE [LARGE SCALE GENOMIC DNA]</scope>
</reference>
<feature type="domain" description="CCHC-type" evidence="1">
    <location>
        <begin position="146"/>
        <end position="162"/>
    </location>
</feature>
<dbReference type="GeneTree" id="ENSGT00530000063983"/>
<reference evidence="2" key="3">
    <citation type="submission" date="2025-09" db="UniProtKB">
        <authorList>
            <consortium name="Ensembl"/>
        </authorList>
    </citation>
    <scope>IDENTIFICATION</scope>
</reference>
<name>W5NLX6_LEPOC</name>
<dbReference type="InterPro" id="IPR036875">
    <property type="entry name" value="Znf_CCHC_sf"/>
</dbReference>
<organism evidence="2 3">
    <name type="scientific">Lepisosteus oculatus</name>
    <name type="common">Spotted gar</name>
    <dbReference type="NCBI Taxonomy" id="7918"/>
    <lineage>
        <taxon>Eukaryota</taxon>
        <taxon>Metazoa</taxon>
        <taxon>Chordata</taxon>
        <taxon>Craniata</taxon>
        <taxon>Vertebrata</taxon>
        <taxon>Euteleostomi</taxon>
        <taxon>Actinopterygii</taxon>
        <taxon>Neopterygii</taxon>
        <taxon>Holostei</taxon>
        <taxon>Semionotiformes</taxon>
        <taxon>Lepisosteidae</taxon>
        <taxon>Lepisosteus</taxon>
    </lineage>
</organism>
<dbReference type="Ensembl" id="ENSLOCT00000021672.1">
    <property type="protein sequence ID" value="ENSLOCP00000021635.1"/>
    <property type="gene ID" value="ENSLOCG00000017530.1"/>
</dbReference>
<dbReference type="Pfam" id="PF00098">
    <property type="entry name" value="zf-CCHC"/>
    <property type="match status" value="2"/>
</dbReference>
<evidence type="ECO:0000313" key="2">
    <source>
        <dbReference type="Ensembl" id="ENSLOCP00000021635.1"/>
    </source>
</evidence>
<dbReference type="EMBL" id="AHAT01014659">
    <property type="status" value="NOT_ANNOTATED_CDS"/>
    <property type="molecule type" value="Genomic_DNA"/>
</dbReference>
<reference evidence="2" key="2">
    <citation type="submission" date="2025-08" db="UniProtKB">
        <authorList>
            <consortium name="Ensembl"/>
        </authorList>
    </citation>
    <scope>IDENTIFICATION</scope>
</reference>
<dbReference type="GO" id="GO:0008270">
    <property type="term" value="F:zinc ion binding"/>
    <property type="evidence" value="ECO:0007669"/>
    <property type="project" value="InterPro"/>
</dbReference>
<evidence type="ECO:0000259" key="1">
    <source>
        <dbReference type="SMART" id="SM00343"/>
    </source>
</evidence>
<dbReference type="Bgee" id="ENSLOCG00000017530">
    <property type="expression patterns" value="Expressed in ovary"/>
</dbReference>
<dbReference type="HOGENOM" id="CLU_045922_2_0_1"/>
<dbReference type="GO" id="GO:0003676">
    <property type="term" value="F:nucleic acid binding"/>
    <property type="evidence" value="ECO:0007669"/>
    <property type="project" value="InterPro"/>
</dbReference>
<dbReference type="SUPFAM" id="SSF57756">
    <property type="entry name" value="Retrovirus zinc finger-like domains"/>
    <property type="match status" value="1"/>
</dbReference>
<dbReference type="PANTHER" id="PTHR46486:SF1">
    <property type="entry name" value="CCHC-TYPE DOMAIN-CONTAINING PROTEIN"/>
    <property type="match status" value="1"/>
</dbReference>
<protein>
    <recommendedName>
        <fullName evidence="1">CCHC-type domain-containing protein</fullName>
    </recommendedName>
</protein>
<dbReference type="PANTHER" id="PTHR46486">
    <property type="entry name" value="CCHC-TYPE DOMAIN-CONTAINING PROTEIN"/>
    <property type="match status" value="1"/>
</dbReference>
<dbReference type="Proteomes" id="UP000018468">
    <property type="component" value="Linkage group LG2"/>
</dbReference>
<accession>W5NLX6</accession>
<dbReference type="Gene3D" id="4.10.60.10">
    <property type="entry name" value="Zinc finger, CCHC-type"/>
    <property type="match status" value="1"/>
</dbReference>
<dbReference type="InterPro" id="IPR057811">
    <property type="entry name" value="RBD_ZCCHC3_2nd"/>
</dbReference>
<dbReference type="Pfam" id="PF23058">
    <property type="entry name" value="RBD_ZCCHC3_2nd"/>
    <property type="match status" value="1"/>
</dbReference>